<dbReference type="InterPro" id="IPR006474">
    <property type="entry name" value="Helicase_Cas3_CRISPR-ass_core"/>
</dbReference>
<dbReference type="SMART" id="SM00490">
    <property type="entry name" value="HELICc"/>
    <property type="match status" value="1"/>
</dbReference>
<dbReference type="GO" id="GO:0005829">
    <property type="term" value="C:cytosol"/>
    <property type="evidence" value="ECO:0007669"/>
    <property type="project" value="TreeGrafter"/>
</dbReference>
<dbReference type="InterPro" id="IPR011545">
    <property type="entry name" value="DEAD/DEAH_box_helicase_dom"/>
</dbReference>
<dbReference type="InterPro" id="IPR014001">
    <property type="entry name" value="Helicase_ATP-bd"/>
</dbReference>
<dbReference type="GO" id="GO:0140097">
    <property type="term" value="F:catalytic activity, acting on DNA"/>
    <property type="evidence" value="ECO:0007669"/>
    <property type="project" value="UniProtKB-ARBA"/>
</dbReference>
<evidence type="ECO:0000259" key="6">
    <source>
        <dbReference type="PROSITE" id="PS51192"/>
    </source>
</evidence>
<keyword evidence="2" id="KW-0378">Hydrolase</keyword>
<name>A0AAQ4CRV1_9CREN</name>
<evidence type="ECO:0000256" key="1">
    <source>
        <dbReference type="ARBA" id="ARBA00022741"/>
    </source>
</evidence>
<dbReference type="EMBL" id="AP025226">
    <property type="protein sequence ID" value="BDB98532.1"/>
    <property type="molecule type" value="Genomic_DNA"/>
</dbReference>
<dbReference type="GO" id="GO:0003724">
    <property type="term" value="F:RNA helicase activity"/>
    <property type="evidence" value="ECO:0007669"/>
    <property type="project" value="TreeGrafter"/>
</dbReference>
<keyword evidence="4" id="KW-0067">ATP-binding</keyword>
<protein>
    <submittedName>
        <fullName evidence="7">CRISPR-associated helicase Cas3</fullName>
    </submittedName>
</protein>
<keyword evidence="8" id="KW-1185">Reference proteome</keyword>
<evidence type="ECO:0000256" key="5">
    <source>
        <dbReference type="ARBA" id="ARBA00023118"/>
    </source>
</evidence>
<organism evidence="7 8">
    <name type="scientific">Saccharolobus caldissimus</name>
    <dbReference type="NCBI Taxonomy" id="1702097"/>
    <lineage>
        <taxon>Archaea</taxon>
        <taxon>Thermoproteota</taxon>
        <taxon>Thermoprotei</taxon>
        <taxon>Sulfolobales</taxon>
        <taxon>Sulfolobaceae</taxon>
        <taxon>Saccharolobus</taxon>
    </lineage>
</organism>
<dbReference type="PROSITE" id="PS51192">
    <property type="entry name" value="HELICASE_ATP_BIND_1"/>
    <property type="match status" value="1"/>
</dbReference>
<dbReference type="PANTHER" id="PTHR47959:SF16">
    <property type="entry name" value="CRISPR-ASSOCIATED NUCLEASE_HELICASE CAS3-RELATED"/>
    <property type="match status" value="1"/>
</dbReference>
<dbReference type="GO" id="GO:0016787">
    <property type="term" value="F:hydrolase activity"/>
    <property type="evidence" value="ECO:0007669"/>
    <property type="project" value="UniProtKB-KW"/>
</dbReference>
<dbReference type="KEGG" id="scas:SACC_15490"/>
<accession>A0AAQ4CRV1</accession>
<reference evidence="7 8" key="1">
    <citation type="journal article" date="2022" name="Microbiol. Resour. Announc.">
        <title>Complete Genome Sequence of the Hyperthermophilic and Acidophilic Archaeon Saccharolobus caldissimus Strain HS-3T.</title>
        <authorList>
            <person name="Sakai H.D."/>
            <person name="Kurosawa N."/>
        </authorList>
    </citation>
    <scope>NUCLEOTIDE SEQUENCE [LARGE SCALE GENOMIC DNA]</scope>
    <source>
        <strain evidence="7 8">JCM32116</strain>
    </source>
</reference>
<dbReference type="Pfam" id="PF00270">
    <property type="entry name" value="DEAD"/>
    <property type="match status" value="1"/>
</dbReference>
<dbReference type="InterPro" id="IPR050079">
    <property type="entry name" value="DEAD_box_RNA_helicase"/>
</dbReference>
<dbReference type="PANTHER" id="PTHR47959">
    <property type="entry name" value="ATP-DEPENDENT RNA HELICASE RHLE-RELATED"/>
    <property type="match status" value="1"/>
</dbReference>
<evidence type="ECO:0000313" key="7">
    <source>
        <dbReference type="EMBL" id="BDB98532.1"/>
    </source>
</evidence>
<dbReference type="Gene3D" id="3.40.50.300">
    <property type="entry name" value="P-loop containing nucleotide triphosphate hydrolases"/>
    <property type="match status" value="2"/>
</dbReference>
<sequence>MSIERKGIKKIVELFNCKELGMKVGNKDLSECEDVNFILTFPTGYGKTTLSLLLAEYLKTHTTTNFHRLIHVVPTRSLARDIAKSSSERGLRFALQYSFSPSELRSPHFLADFIITTYDSFLLNLYKATIGEPFSNHGHYDLPRFGIFTSLVHFDEFHLMNDGNSWTSLFGAVRYLSKIGVNIILSSATPSKVIEEELIRAMENRKVYRLVVVKEFGQAVRDRSCEEISRDGDFYYYECKVGGSNVKYTTVEVKEDIKVPKIDVNFLQGLDSVVNAVKDNKDKKAIVVVNTVNTAIELYRRLRDLNPCLLHSRFKIRDREEKSISQCGILISTQVIEVGVNISAEVMISEQAPITSIVQRVGRLLRYGEKNEGILYIWKSGNYEPYDKEEIDKTVSVLEEKKSFISLKLPYDDFGYANIVDLVIKKPRIDNKLLRNLEEISGNIFATKEDLDRLLREYCTLTNSFIINVTNQKPNDEGDLIPLDGELAIKVAERCGDKKFVAYLEKFKADRNGVDNVEIVEDCVEIKNACTDYRKVIKRDGERMIILALKVNKEYSKEEGLKV</sequence>
<keyword evidence="1" id="KW-0547">Nucleotide-binding</keyword>
<dbReference type="InterPro" id="IPR027417">
    <property type="entry name" value="P-loop_NTPase"/>
</dbReference>
<dbReference type="GO" id="GO:0051607">
    <property type="term" value="P:defense response to virus"/>
    <property type="evidence" value="ECO:0007669"/>
    <property type="project" value="UniProtKB-KW"/>
</dbReference>
<dbReference type="SUPFAM" id="SSF52540">
    <property type="entry name" value="P-loop containing nucleoside triphosphate hydrolases"/>
    <property type="match status" value="1"/>
</dbReference>
<evidence type="ECO:0000313" key="8">
    <source>
        <dbReference type="Proteomes" id="UP001319921"/>
    </source>
</evidence>
<dbReference type="InterPro" id="IPR001650">
    <property type="entry name" value="Helicase_C-like"/>
</dbReference>
<keyword evidence="5" id="KW-0051">Antiviral defense</keyword>
<evidence type="ECO:0000256" key="3">
    <source>
        <dbReference type="ARBA" id="ARBA00022806"/>
    </source>
</evidence>
<keyword evidence="3" id="KW-0347">Helicase</keyword>
<dbReference type="InterPro" id="IPR054712">
    <property type="entry name" value="Cas3-like_dom"/>
</dbReference>
<dbReference type="RefSeq" id="WP_229572387.1">
    <property type="nucleotide sequence ID" value="NZ_AP025226.1"/>
</dbReference>
<dbReference type="Proteomes" id="UP001319921">
    <property type="component" value="Chromosome"/>
</dbReference>
<feature type="domain" description="Helicase ATP-binding" evidence="6">
    <location>
        <begin position="28"/>
        <end position="208"/>
    </location>
</feature>
<dbReference type="SMART" id="SM00487">
    <property type="entry name" value="DEXDc"/>
    <property type="match status" value="1"/>
</dbReference>
<dbReference type="NCBIfam" id="TIGR01587">
    <property type="entry name" value="cas3_core"/>
    <property type="match status" value="1"/>
</dbReference>
<evidence type="ECO:0000256" key="4">
    <source>
        <dbReference type="ARBA" id="ARBA00022840"/>
    </source>
</evidence>
<evidence type="ECO:0000256" key="2">
    <source>
        <dbReference type="ARBA" id="ARBA00022801"/>
    </source>
</evidence>
<proteinExistence type="predicted"/>
<dbReference type="GeneID" id="68866279"/>
<dbReference type="GO" id="GO:0003676">
    <property type="term" value="F:nucleic acid binding"/>
    <property type="evidence" value="ECO:0007669"/>
    <property type="project" value="InterPro"/>
</dbReference>
<dbReference type="Pfam" id="PF22590">
    <property type="entry name" value="Cas3-like_C_2"/>
    <property type="match status" value="1"/>
</dbReference>
<gene>
    <name evidence="7" type="ORF">SACC_15490</name>
</gene>
<dbReference type="GO" id="GO:0005524">
    <property type="term" value="F:ATP binding"/>
    <property type="evidence" value="ECO:0007669"/>
    <property type="project" value="UniProtKB-KW"/>
</dbReference>
<dbReference type="AlphaFoldDB" id="A0AAQ4CRV1"/>